<dbReference type="Gene3D" id="3.40.50.150">
    <property type="entry name" value="Vaccinia Virus protein VP39"/>
    <property type="match status" value="1"/>
</dbReference>
<evidence type="ECO:0000313" key="3">
    <source>
        <dbReference type="Proteomes" id="UP000183120"/>
    </source>
</evidence>
<evidence type="ECO:0000259" key="1">
    <source>
        <dbReference type="Pfam" id="PF13649"/>
    </source>
</evidence>
<sequence>MLIMRFKGIIWVIKFPAVLLKTFYHKLNSKRFDRNFHEHIRAVYSDPLFTDESDKFQKHRRKISELASNQGKNRTVLEVAAGAGWQAVSLSNFDFDRVVATDLQKERIDFARKTLRVENIEWMTANITDLSFEDKEFDVSVVSAGLHDLPKEMLSEGVSELARVSRNDVVIFEPTNYPERNFWGEVIGFIGSILDESNHFSDFVKTDLDGLFSKNGFEKDICCGVWSSIMTIKRYRRKV</sequence>
<dbReference type="Proteomes" id="UP000183120">
    <property type="component" value="Unassembled WGS sequence"/>
</dbReference>
<protein>
    <recommendedName>
        <fullName evidence="1">Methyltransferase domain-containing protein</fullName>
    </recommendedName>
</protein>
<dbReference type="CDD" id="cd02440">
    <property type="entry name" value="AdoMet_MTases"/>
    <property type="match status" value="1"/>
</dbReference>
<dbReference type="EMBL" id="MNUY01000033">
    <property type="protein sequence ID" value="OIO14482.1"/>
    <property type="molecule type" value="Genomic_DNA"/>
</dbReference>
<evidence type="ECO:0000313" key="2">
    <source>
        <dbReference type="EMBL" id="OIO14482.1"/>
    </source>
</evidence>
<dbReference type="SUPFAM" id="SSF53335">
    <property type="entry name" value="S-adenosyl-L-methionine-dependent methyltransferases"/>
    <property type="match status" value="1"/>
</dbReference>
<proteinExistence type="predicted"/>
<name>A0A1J4TRJ5_9BACT</name>
<accession>A0A1J4TRJ5</accession>
<dbReference type="Pfam" id="PF13649">
    <property type="entry name" value="Methyltransf_25"/>
    <property type="match status" value="1"/>
</dbReference>
<dbReference type="InterPro" id="IPR029063">
    <property type="entry name" value="SAM-dependent_MTases_sf"/>
</dbReference>
<reference evidence="2 3" key="1">
    <citation type="journal article" date="2016" name="Environ. Microbiol.">
        <title>Genomic resolution of a cold subsurface aquifer community provides metabolic insights for novel microbes adapted to high CO concentrations.</title>
        <authorList>
            <person name="Probst A.J."/>
            <person name="Castelle C.J."/>
            <person name="Singh A."/>
            <person name="Brown C.T."/>
            <person name="Anantharaman K."/>
            <person name="Sharon I."/>
            <person name="Hug L.A."/>
            <person name="Burstein D."/>
            <person name="Emerson J.B."/>
            <person name="Thomas B.C."/>
            <person name="Banfield J.F."/>
        </authorList>
    </citation>
    <scope>NUCLEOTIDE SEQUENCE [LARGE SCALE GENOMIC DNA]</scope>
    <source>
        <strain evidence="2">CG1_02_37_22</strain>
    </source>
</reference>
<gene>
    <name evidence="2" type="ORF">AUJ73_02120</name>
</gene>
<feature type="domain" description="Methyltransferase" evidence="1">
    <location>
        <begin position="76"/>
        <end position="166"/>
    </location>
</feature>
<dbReference type="AlphaFoldDB" id="A0A1J4TRJ5"/>
<organism evidence="2 3">
    <name type="scientific">Candidatus Gottesmanbacteria bacterium CG1_02_37_22</name>
    <dbReference type="NCBI Taxonomy" id="1805209"/>
    <lineage>
        <taxon>Bacteria</taxon>
        <taxon>Candidatus Gottesmaniibacteriota</taxon>
    </lineage>
</organism>
<dbReference type="InterPro" id="IPR041698">
    <property type="entry name" value="Methyltransf_25"/>
</dbReference>
<comment type="caution">
    <text evidence="2">The sequence shown here is derived from an EMBL/GenBank/DDBJ whole genome shotgun (WGS) entry which is preliminary data.</text>
</comment>
<dbReference type="STRING" id="1805209.AUJ73_02120"/>